<dbReference type="Proteomes" id="UP000501891">
    <property type="component" value="Chromosome"/>
</dbReference>
<proteinExistence type="predicted"/>
<reference evidence="1" key="1">
    <citation type="submission" date="2020-04" db="EMBL/GenBank/DDBJ databases">
        <title>A desert anoxygenic phototrophic bacterium fixes CO2 using RubisCO under aerobic conditions.</title>
        <authorList>
            <person name="Tang K."/>
        </authorList>
    </citation>
    <scope>NUCLEOTIDE SEQUENCE [LARGE SCALE GENOMIC DNA]</scope>
    <source>
        <strain evidence="1">MIMtkB3</strain>
    </source>
</reference>
<evidence type="ECO:0008006" key="3">
    <source>
        <dbReference type="Google" id="ProtNLM"/>
    </source>
</evidence>
<evidence type="ECO:0000313" key="2">
    <source>
        <dbReference type="Proteomes" id="UP000501891"/>
    </source>
</evidence>
<organism evidence="1 2">
    <name type="scientific">Aerophototrophica crusticola</name>
    <dbReference type="NCBI Taxonomy" id="1709002"/>
    <lineage>
        <taxon>Bacteria</taxon>
        <taxon>Pseudomonadati</taxon>
        <taxon>Pseudomonadota</taxon>
        <taxon>Alphaproteobacteria</taxon>
        <taxon>Rhodospirillales</taxon>
        <taxon>Rhodospirillaceae</taxon>
        <taxon>Aerophototrophica</taxon>
    </lineage>
</organism>
<keyword evidence="2" id="KW-1185">Reference proteome</keyword>
<gene>
    <name evidence="1" type="ORF">HHL28_13540</name>
</gene>
<dbReference type="SUPFAM" id="SSF47413">
    <property type="entry name" value="lambda repressor-like DNA-binding domains"/>
    <property type="match status" value="1"/>
</dbReference>
<evidence type="ECO:0000313" key="1">
    <source>
        <dbReference type="EMBL" id="QJE73980.1"/>
    </source>
</evidence>
<dbReference type="EMBL" id="CP051775">
    <property type="protein sequence ID" value="QJE73980.1"/>
    <property type="molecule type" value="Genomic_DNA"/>
</dbReference>
<dbReference type="KEGG" id="acru:HHL28_13540"/>
<name>A0A858R931_9PROT</name>
<dbReference type="GO" id="GO:0003677">
    <property type="term" value="F:DNA binding"/>
    <property type="evidence" value="ECO:0007669"/>
    <property type="project" value="InterPro"/>
</dbReference>
<sequence>MARPFAGPIHPGHVLRTGFLEPLGLSAYAVAEAVDVPEGRLTGLVEWRKNPSRLG</sequence>
<accession>A0A858R931</accession>
<protein>
    <recommendedName>
        <fullName evidence="3">Addiction module antidote protein, HigA family</fullName>
    </recommendedName>
</protein>
<dbReference type="InterPro" id="IPR010982">
    <property type="entry name" value="Lambda_DNA-bd_dom_sf"/>
</dbReference>
<dbReference type="AlphaFoldDB" id="A0A858R931"/>
<dbReference type="Gene3D" id="1.10.260.40">
    <property type="entry name" value="lambda repressor-like DNA-binding domains"/>
    <property type="match status" value="1"/>
</dbReference>